<dbReference type="Proteomes" id="UP000006875">
    <property type="component" value="Plasmid pILYOP01"/>
</dbReference>
<organism evidence="1 2">
    <name type="scientific">Ilyobacter polytropus (strain ATCC 51220 / DSM 2926 / LMG 16218 / CuHBu1)</name>
    <dbReference type="NCBI Taxonomy" id="572544"/>
    <lineage>
        <taxon>Bacteria</taxon>
        <taxon>Fusobacteriati</taxon>
        <taxon>Fusobacteriota</taxon>
        <taxon>Fusobacteriia</taxon>
        <taxon>Fusobacteriales</taxon>
        <taxon>Fusobacteriaceae</taxon>
        <taxon>Ilyobacter</taxon>
    </lineage>
</organism>
<evidence type="ECO:0000313" key="1">
    <source>
        <dbReference type="EMBL" id="ADO84212.1"/>
    </source>
</evidence>
<dbReference type="EMBL" id="CP002282">
    <property type="protein sequence ID" value="ADO84212.1"/>
    <property type="molecule type" value="Genomic_DNA"/>
</dbReference>
<gene>
    <name evidence="1" type="ordered locus">Ilyop_2453</name>
</gene>
<dbReference type="RefSeq" id="WP_013388871.1">
    <property type="nucleotide sequence ID" value="NC_014633.1"/>
</dbReference>
<dbReference type="AlphaFoldDB" id="E3HDM6"/>
<keyword evidence="2" id="KW-1185">Reference proteome</keyword>
<name>E3HDM6_ILYPC</name>
<geneLocation type="plasmid" evidence="1 2">
    <name>pILYOP01</name>
</geneLocation>
<dbReference type="KEGG" id="ipo:Ilyop_2453"/>
<evidence type="ECO:0000313" key="2">
    <source>
        <dbReference type="Proteomes" id="UP000006875"/>
    </source>
</evidence>
<sequence>MKLDLKLKEAGFLKALLEREASRNRRDLRELDPVEDKFLYNITAEETESFDSIAKQIGDKLKKKNKSKFKSINFGKYICKSYF</sequence>
<reference evidence="1 2" key="1">
    <citation type="journal article" date="2010" name="Stand. Genomic Sci.">
        <title>Complete genome sequence of Ilyobacter polytropus type strain (CuHbu1).</title>
        <authorList>
            <person name="Sikorski J."/>
            <person name="Chertkov O."/>
            <person name="Lapidus A."/>
            <person name="Nolan M."/>
            <person name="Lucas S."/>
            <person name="Del Rio T.G."/>
            <person name="Tice H."/>
            <person name="Cheng J.F."/>
            <person name="Tapia R."/>
            <person name="Han C."/>
            <person name="Goodwin L."/>
            <person name="Pitluck S."/>
            <person name="Liolios K."/>
            <person name="Ivanova N."/>
            <person name="Mavromatis K."/>
            <person name="Mikhailova N."/>
            <person name="Pati A."/>
            <person name="Chen A."/>
            <person name="Palaniappan K."/>
            <person name="Land M."/>
            <person name="Hauser L."/>
            <person name="Chang Y.J."/>
            <person name="Jeffries C.D."/>
            <person name="Brambilla E."/>
            <person name="Yasawong M."/>
            <person name="Rohde M."/>
            <person name="Pukall R."/>
            <person name="Spring S."/>
            <person name="Goker M."/>
            <person name="Woyke T."/>
            <person name="Bristow J."/>
            <person name="Eisen J.A."/>
            <person name="Markowitz V."/>
            <person name="Hugenholtz P."/>
            <person name="Kyrpides N.C."/>
            <person name="Klenk H.P."/>
        </authorList>
    </citation>
    <scope>NUCLEOTIDE SEQUENCE [LARGE SCALE GENOMIC DNA]</scope>
    <source>
        <strain evidence="2">ATCC 51220 / DSM 2926 / LMG 16218 / CuHBu1</strain>
        <plasmid evidence="2">pILYOP01</plasmid>
    </source>
</reference>
<dbReference type="HOGENOM" id="CLU_2538039_0_0_0"/>
<proteinExistence type="predicted"/>
<keyword evidence="1" id="KW-0614">Plasmid</keyword>
<protein>
    <submittedName>
        <fullName evidence="1">Uncharacterized protein</fullName>
    </submittedName>
</protein>
<accession>E3HDM6</accession>